<evidence type="ECO:0000256" key="2">
    <source>
        <dbReference type="ARBA" id="ARBA00008585"/>
    </source>
</evidence>
<protein>
    <recommendedName>
        <fullName evidence="11">Cohesin loading factor-domain-containing protein</fullName>
    </recommendedName>
</protein>
<feature type="compositionally biased region" description="Polar residues" evidence="8">
    <location>
        <begin position="44"/>
        <end position="66"/>
    </location>
</feature>
<evidence type="ECO:0000256" key="5">
    <source>
        <dbReference type="ARBA" id="ARBA00022829"/>
    </source>
</evidence>
<evidence type="ECO:0000256" key="1">
    <source>
        <dbReference type="ARBA" id="ARBA00004123"/>
    </source>
</evidence>
<evidence type="ECO:0000256" key="4">
    <source>
        <dbReference type="ARBA" id="ARBA00022776"/>
    </source>
</evidence>
<keyword evidence="7" id="KW-0131">Cell cycle</keyword>
<keyword evidence="4" id="KW-0498">Mitosis</keyword>
<keyword evidence="3" id="KW-0132">Cell division</keyword>
<dbReference type="AlphaFoldDB" id="A0A2J6RXR4"/>
<feature type="compositionally biased region" description="Polar residues" evidence="8">
    <location>
        <begin position="1"/>
        <end position="11"/>
    </location>
</feature>
<dbReference type="Proteomes" id="UP000235786">
    <property type="component" value="Unassembled WGS sequence"/>
</dbReference>
<proteinExistence type="inferred from homology"/>
<reference evidence="9 10" key="1">
    <citation type="submission" date="2016-04" db="EMBL/GenBank/DDBJ databases">
        <title>A degradative enzymes factory behind the ericoid mycorrhizal symbiosis.</title>
        <authorList>
            <consortium name="DOE Joint Genome Institute"/>
            <person name="Martino E."/>
            <person name="Morin E."/>
            <person name="Grelet G."/>
            <person name="Kuo A."/>
            <person name="Kohler A."/>
            <person name="Daghino S."/>
            <person name="Barry K."/>
            <person name="Choi C."/>
            <person name="Cichocki N."/>
            <person name="Clum A."/>
            <person name="Copeland A."/>
            <person name="Hainaut M."/>
            <person name="Haridas S."/>
            <person name="Labutti K."/>
            <person name="Lindquist E."/>
            <person name="Lipzen A."/>
            <person name="Khouja H.-R."/>
            <person name="Murat C."/>
            <person name="Ohm R."/>
            <person name="Olson A."/>
            <person name="Spatafora J."/>
            <person name="Veneault-Fourrey C."/>
            <person name="Henrissat B."/>
            <person name="Grigoriev I."/>
            <person name="Martin F."/>
            <person name="Perotto S."/>
        </authorList>
    </citation>
    <scope>NUCLEOTIDE SEQUENCE [LARGE SCALE GENOMIC DNA]</scope>
    <source>
        <strain evidence="9 10">F</strain>
    </source>
</reference>
<evidence type="ECO:0000256" key="3">
    <source>
        <dbReference type="ARBA" id="ARBA00022618"/>
    </source>
</evidence>
<dbReference type="GO" id="GO:0005634">
    <property type="term" value="C:nucleus"/>
    <property type="evidence" value="ECO:0007669"/>
    <property type="project" value="UniProtKB-SubCell"/>
</dbReference>
<dbReference type="PANTHER" id="PTHR21394">
    <property type="entry name" value="MAU2 CHROMATID COHESION FACTOR HOMOLOG"/>
    <property type="match status" value="1"/>
</dbReference>
<dbReference type="EMBL" id="KZ613942">
    <property type="protein sequence ID" value="PMD43297.1"/>
    <property type="molecule type" value="Genomic_DNA"/>
</dbReference>
<gene>
    <name evidence="9" type="ORF">L207DRAFT_423367</name>
</gene>
<dbReference type="GO" id="GO:0007059">
    <property type="term" value="P:chromosome segregation"/>
    <property type="evidence" value="ECO:0007669"/>
    <property type="project" value="UniProtKB-KW"/>
</dbReference>
<dbReference type="GO" id="GO:0051301">
    <property type="term" value="P:cell division"/>
    <property type="evidence" value="ECO:0007669"/>
    <property type="project" value="UniProtKB-KW"/>
</dbReference>
<feature type="region of interest" description="Disordered" evidence="8">
    <location>
        <begin position="1"/>
        <end position="66"/>
    </location>
</feature>
<evidence type="ECO:0000256" key="8">
    <source>
        <dbReference type="SAM" id="MobiDB-lite"/>
    </source>
</evidence>
<evidence type="ECO:0000313" key="10">
    <source>
        <dbReference type="Proteomes" id="UP000235786"/>
    </source>
</evidence>
<accession>A0A2J6RXR4</accession>
<dbReference type="OrthoDB" id="5565328at2759"/>
<comment type="similarity">
    <text evidence="2">Belongs to the SCC4/mau-2 family.</text>
</comment>
<dbReference type="GO" id="GO:0007064">
    <property type="term" value="P:mitotic sister chromatid cohesion"/>
    <property type="evidence" value="ECO:0007669"/>
    <property type="project" value="InterPro"/>
</dbReference>
<evidence type="ECO:0000256" key="7">
    <source>
        <dbReference type="ARBA" id="ARBA00023306"/>
    </source>
</evidence>
<evidence type="ECO:0000313" key="9">
    <source>
        <dbReference type="EMBL" id="PMD43297.1"/>
    </source>
</evidence>
<evidence type="ECO:0000256" key="6">
    <source>
        <dbReference type="ARBA" id="ARBA00023242"/>
    </source>
</evidence>
<organism evidence="9 10">
    <name type="scientific">Hyaloscypha variabilis (strain UAMH 11265 / GT02V1 / F)</name>
    <name type="common">Meliniomyces variabilis</name>
    <dbReference type="NCBI Taxonomy" id="1149755"/>
    <lineage>
        <taxon>Eukaryota</taxon>
        <taxon>Fungi</taxon>
        <taxon>Dikarya</taxon>
        <taxon>Ascomycota</taxon>
        <taxon>Pezizomycotina</taxon>
        <taxon>Leotiomycetes</taxon>
        <taxon>Helotiales</taxon>
        <taxon>Hyaloscyphaceae</taxon>
        <taxon>Hyaloscypha</taxon>
        <taxon>Hyaloscypha variabilis</taxon>
    </lineage>
</organism>
<name>A0A2J6RXR4_HYAVF</name>
<dbReference type="STRING" id="1149755.A0A2J6RXR4"/>
<comment type="subcellular location">
    <subcellularLocation>
        <location evidence="1">Nucleus</location>
    </subcellularLocation>
</comment>
<keyword evidence="6" id="KW-0539">Nucleus</keyword>
<keyword evidence="5" id="KW-0159">Chromosome partition</keyword>
<keyword evidence="10" id="KW-1185">Reference proteome</keyword>
<dbReference type="InterPro" id="IPR019440">
    <property type="entry name" value="MAU2"/>
</dbReference>
<evidence type="ECO:0008006" key="11">
    <source>
        <dbReference type="Google" id="ProtNLM"/>
    </source>
</evidence>
<dbReference type="Pfam" id="PF10345">
    <property type="entry name" value="Cohesin_load"/>
    <property type="match status" value="1"/>
</dbReference>
<sequence length="710" mass="77970">MNSDYANNVFYSQPPQPLQQQVEQPQFISPAQLFQQPPAPSPLSHPSQYTSHGRTTSNSGAYNTNNMAPSISANTQPDTAMLLVALAEEYFQAAHEHAPAAALSMTVADVEAYGGLVATGLGCLDTALKHVKLQPRMEANIRLRYAGVLFEETENSMEAETALGKGIALCERNHYYDLKYAMQFLLAQFMAKKNPKASMKALDGHISDAQTYHHYSWVYVFRFLRASHALESGSPTDHHVAVQNLRAVATLASQQNDNAIYLTASLMEALAFLKMPGPDSLQHVQTALAQARSYQHDESCKIPQLVALIHILDLSCAIMKGNSMEMLTKLKEMQMMMDKALQDSSWGTASDVLAIPINRTPKSSHTVSQDTRMILGIGNDGGDNLLMTFLSKKDAYSIAYLLCGMVLLYKNSIERKGLKYLQAGLDSLEGDARSNRSSSGLLPDLVSKRQWRGEISCYFRIYMASCCAGISDWTETKRHLDALKTNLRQFEISLTGPLGHLALYFDGVYHQGIGDLDTALKIFGDTKFNLSTTKSTTLTPANQLERDLSILAALSTLWMLQAKEPKNLDQNAAMKEALEPICANHANMDIRTAFHLIAATVQTDPPIQLIDIKGRLKVALAYANTTTNVQLLCICLSIMCNRFFRGVVGPQAEKSAKAASVQATRTGNALWMSVTDGMLARCYEVQGKLQDAQATLATAQTHAERALPGL</sequence>